<dbReference type="InterPro" id="IPR027417">
    <property type="entry name" value="P-loop_NTPase"/>
</dbReference>
<comment type="similarity">
    <text evidence="1">Belongs to the guanylate kinase family.</text>
</comment>
<dbReference type="FunFam" id="3.30.63.10:FF:000002">
    <property type="entry name" value="Guanylate kinase 1"/>
    <property type="match status" value="1"/>
</dbReference>
<evidence type="ECO:0000313" key="10">
    <source>
        <dbReference type="Proteomes" id="UP000018208"/>
    </source>
</evidence>
<dbReference type="Pfam" id="PF00625">
    <property type="entry name" value="Guanylate_kin"/>
    <property type="match status" value="1"/>
</dbReference>
<evidence type="ECO:0000256" key="3">
    <source>
        <dbReference type="ARBA" id="ARBA00022679"/>
    </source>
</evidence>
<gene>
    <name evidence="8" type="ORF">SS50377_16947</name>
    <name evidence="9" type="ORF">SS50377_27427</name>
</gene>
<dbReference type="InterPro" id="IPR020590">
    <property type="entry name" value="Guanylate_kinase_CS"/>
</dbReference>
<evidence type="ECO:0000256" key="6">
    <source>
        <dbReference type="ARBA" id="ARBA00022840"/>
    </source>
</evidence>
<dbReference type="GO" id="GO:0005524">
    <property type="term" value="F:ATP binding"/>
    <property type="evidence" value="ECO:0007669"/>
    <property type="project" value="UniProtKB-KW"/>
</dbReference>
<feature type="domain" description="Guanylate kinase-like" evidence="7">
    <location>
        <begin position="11"/>
        <end position="197"/>
    </location>
</feature>
<dbReference type="GO" id="GO:0004385">
    <property type="term" value="F:GMP kinase activity"/>
    <property type="evidence" value="ECO:0007669"/>
    <property type="project" value="UniProtKB-EC"/>
</dbReference>
<dbReference type="SUPFAM" id="SSF52540">
    <property type="entry name" value="P-loop containing nucleoside triphosphate hydrolases"/>
    <property type="match status" value="1"/>
</dbReference>
<proteinExistence type="inferred from homology"/>
<dbReference type="InterPro" id="IPR008145">
    <property type="entry name" value="GK/Ca_channel_bsu"/>
</dbReference>
<keyword evidence="4" id="KW-0547">Nucleotide-binding</keyword>
<dbReference type="Gene3D" id="3.40.50.300">
    <property type="entry name" value="P-loop containing nucleotide triphosphate hydrolases"/>
    <property type="match status" value="1"/>
</dbReference>
<evidence type="ECO:0000313" key="8">
    <source>
        <dbReference type="EMBL" id="EST43283.1"/>
    </source>
</evidence>
<dbReference type="PANTHER" id="PTHR23117">
    <property type="entry name" value="GUANYLATE KINASE-RELATED"/>
    <property type="match status" value="1"/>
</dbReference>
<dbReference type="NCBIfam" id="TIGR03263">
    <property type="entry name" value="guanyl_kin"/>
    <property type="match status" value="1"/>
</dbReference>
<dbReference type="PANTHER" id="PTHR23117:SF13">
    <property type="entry name" value="GUANYLATE KINASE"/>
    <property type="match status" value="1"/>
</dbReference>
<protein>
    <recommendedName>
        <fullName evidence="2">guanylate kinase</fullName>
        <ecNumber evidence="2">2.7.4.8</ecNumber>
    </recommendedName>
</protein>
<dbReference type="PROSITE" id="PS50052">
    <property type="entry name" value="GUANYLATE_KINASE_2"/>
    <property type="match status" value="1"/>
</dbReference>
<evidence type="ECO:0000256" key="2">
    <source>
        <dbReference type="ARBA" id="ARBA00012961"/>
    </source>
</evidence>
<dbReference type="OrthoDB" id="6334211at2759"/>
<evidence type="ECO:0000256" key="5">
    <source>
        <dbReference type="ARBA" id="ARBA00022777"/>
    </source>
</evidence>
<name>V6LG67_9EUKA</name>
<accession>V6LG67</accession>
<dbReference type="EMBL" id="AUWU02000007">
    <property type="protein sequence ID" value="KAH0571127.1"/>
    <property type="molecule type" value="Genomic_DNA"/>
</dbReference>
<evidence type="ECO:0000313" key="9">
    <source>
        <dbReference type="EMBL" id="KAH0571127.1"/>
    </source>
</evidence>
<dbReference type="CDD" id="cd00071">
    <property type="entry name" value="GMPK"/>
    <property type="match status" value="1"/>
</dbReference>
<reference evidence="9" key="2">
    <citation type="submission" date="2020-12" db="EMBL/GenBank/DDBJ databases">
        <title>New Spironucleus salmonicida genome in near-complete chromosomes.</title>
        <authorList>
            <person name="Xu F."/>
            <person name="Kurt Z."/>
            <person name="Jimenez-Gonzalez A."/>
            <person name="Astvaldsson A."/>
            <person name="Andersson J.O."/>
            <person name="Svard S.G."/>
        </authorList>
    </citation>
    <scope>NUCLEOTIDE SEQUENCE</scope>
    <source>
        <strain evidence="9">ATCC 50377</strain>
    </source>
</reference>
<organism evidence="8">
    <name type="scientific">Spironucleus salmonicida</name>
    <dbReference type="NCBI Taxonomy" id="348837"/>
    <lineage>
        <taxon>Eukaryota</taxon>
        <taxon>Metamonada</taxon>
        <taxon>Diplomonadida</taxon>
        <taxon>Hexamitidae</taxon>
        <taxon>Hexamitinae</taxon>
        <taxon>Spironucleus</taxon>
    </lineage>
</organism>
<sequence length="201" mass="23265">MGVSCSGQRDNRIIVINGVTAVGKSTLYKLMMAADLLQGKTQLCISHTTREPRPHETHGVDYNFVDARTFEDMIAHNKFLEYSKNHNNYYGTSFQELEIALQQSNVVLDIDYKGSKNLKNTRLKNKQIFILITPPDQESFIQRLRDRGTETEDQIQTRIKTAKEEMLFFNNSGRFYDYKICNDNVEKAAKELEDIVIKFLK</sequence>
<dbReference type="Proteomes" id="UP000018208">
    <property type="component" value="Unassembled WGS sequence"/>
</dbReference>
<evidence type="ECO:0000256" key="4">
    <source>
        <dbReference type="ARBA" id="ARBA00022741"/>
    </source>
</evidence>
<dbReference type="AlphaFoldDB" id="V6LG67"/>
<dbReference type="InterPro" id="IPR017665">
    <property type="entry name" value="Guanylate_kinase"/>
</dbReference>
<keyword evidence="3" id="KW-0808">Transferase</keyword>
<dbReference type="VEuPathDB" id="GiardiaDB:SS50377_27427"/>
<dbReference type="GO" id="GO:0005829">
    <property type="term" value="C:cytosol"/>
    <property type="evidence" value="ECO:0007669"/>
    <property type="project" value="TreeGrafter"/>
</dbReference>
<evidence type="ECO:0000259" key="7">
    <source>
        <dbReference type="PROSITE" id="PS50052"/>
    </source>
</evidence>
<keyword evidence="5 8" id="KW-0418">Kinase</keyword>
<dbReference type="Gene3D" id="3.30.63.10">
    <property type="entry name" value="Guanylate Kinase phosphate binding domain"/>
    <property type="match status" value="1"/>
</dbReference>
<keyword evidence="10" id="KW-1185">Reference proteome</keyword>
<dbReference type="PROSITE" id="PS00856">
    <property type="entry name" value="GUANYLATE_KINASE_1"/>
    <property type="match status" value="1"/>
</dbReference>
<keyword evidence="6" id="KW-0067">ATP-binding</keyword>
<dbReference type="SMART" id="SM00072">
    <property type="entry name" value="GuKc"/>
    <property type="match status" value="1"/>
</dbReference>
<dbReference type="InterPro" id="IPR008144">
    <property type="entry name" value="Guanylate_kin-like_dom"/>
</dbReference>
<reference evidence="8 9" key="1">
    <citation type="journal article" date="2014" name="PLoS Genet.">
        <title>The Genome of Spironucleus salmonicida Highlights a Fish Pathogen Adapted to Fluctuating Environments.</title>
        <authorList>
            <person name="Xu F."/>
            <person name="Jerlstrom-Hultqvist J."/>
            <person name="Einarsson E."/>
            <person name="Astvaldsson A."/>
            <person name="Svard S.G."/>
            <person name="Andersson J.O."/>
        </authorList>
    </citation>
    <scope>NUCLEOTIDE SEQUENCE</scope>
    <source>
        <strain evidence="9">ATCC 50377</strain>
    </source>
</reference>
<evidence type="ECO:0000256" key="1">
    <source>
        <dbReference type="ARBA" id="ARBA00005790"/>
    </source>
</evidence>
<dbReference type="EMBL" id="KI546139">
    <property type="protein sequence ID" value="EST43283.1"/>
    <property type="molecule type" value="Genomic_DNA"/>
</dbReference>
<dbReference type="EC" id="2.7.4.8" evidence="2"/>